<dbReference type="AlphaFoldDB" id="A0A916W7M7"/>
<dbReference type="InterPro" id="IPR023370">
    <property type="entry name" value="TrmO-like_N"/>
</dbReference>
<dbReference type="PANTHER" id="PTHR38768:SF1">
    <property type="entry name" value="UPF0502 PROTEIN YCEH"/>
    <property type="match status" value="1"/>
</dbReference>
<dbReference type="InterPro" id="IPR007432">
    <property type="entry name" value="DUF480"/>
</dbReference>
<comment type="caution">
    <text evidence="5">The sequence shown here is derived from an EMBL/GenBank/DDBJ whole genome shotgun (WGS) entry which is preliminary data.</text>
</comment>
<name>A0A916W7M7_9BACT</name>
<keyword evidence="6" id="KW-1185">Reference proteome</keyword>
<evidence type="ECO:0000256" key="1">
    <source>
        <dbReference type="ARBA" id="ARBA00022691"/>
    </source>
</evidence>
<gene>
    <name evidence="5" type="ORF">GCM10011507_27190</name>
</gene>
<comment type="similarity">
    <text evidence="2">Belongs to the tRNA methyltransferase O family.</text>
</comment>
<proteinExistence type="inferred from homology"/>
<dbReference type="Pfam" id="PF04337">
    <property type="entry name" value="DUF480"/>
    <property type="match status" value="1"/>
</dbReference>
<keyword evidence="1" id="KW-0949">S-adenosyl-L-methionine</keyword>
<dbReference type="EMBL" id="BMJB01000002">
    <property type="protein sequence ID" value="GGA74352.1"/>
    <property type="molecule type" value="Genomic_DNA"/>
</dbReference>
<feature type="domain" description="TsaA-like" evidence="4">
    <location>
        <begin position="188"/>
        <end position="318"/>
    </location>
</feature>
<dbReference type="SUPFAM" id="SSF118196">
    <property type="entry name" value="YaeB-like"/>
    <property type="match status" value="1"/>
</dbReference>
<dbReference type="InterPro" id="IPR036390">
    <property type="entry name" value="WH_DNA-bd_sf"/>
</dbReference>
<dbReference type="NCBIfam" id="TIGR00104">
    <property type="entry name" value="tRNA_TsaA"/>
    <property type="match status" value="1"/>
</dbReference>
<dbReference type="Gene3D" id="2.40.30.70">
    <property type="entry name" value="YaeB-like"/>
    <property type="match status" value="1"/>
</dbReference>
<reference evidence="5" key="2">
    <citation type="submission" date="2020-09" db="EMBL/GenBank/DDBJ databases">
        <authorList>
            <person name="Sun Q."/>
            <person name="Zhou Y."/>
        </authorList>
    </citation>
    <scope>NUCLEOTIDE SEQUENCE</scope>
    <source>
        <strain evidence="5">CGMCC 1.15447</strain>
    </source>
</reference>
<evidence type="ECO:0000313" key="6">
    <source>
        <dbReference type="Proteomes" id="UP000648801"/>
    </source>
</evidence>
<evidence type="ECO:0000256" key="2">
    <source>
        <dbReference type="ARBA" id="ARBA00033753"/>
    </source>
</evidence>
<dbReference type="Proteomes" id="UP000648801">
    <property type="component" value="Unassembled WGS sequence"/>
</dbReference>
<comment type="similarity">
    <text evidence="3">Belongs to the UPF0502 family.</text>
</comment>
<protein>
    <recommendedName>
        <fullName evidence="4">TsaA-like domain-containing protein</fullName>
    </recommendedName>
</protein>
<dbReference type="InterPro" id="IPR036388">
    <property type="entry name" value="WH-like_DNA-bd_sf"/>
</dbReference>
<dbReference type="InterPro" id="IPR036414">
    <property type="entry name" value="YaeB_N_sf"/>
</dbReference>
<organism evidence="5 6">
    <name type="scientific">Edaphobacter acidisoli</name>
    <dbReference type="NCBI Taxonomy" id="2040573"/>
    <lineage>
        <taxon>Bacteria</taxon>
        <taxon>Pseudomonadati</taxon>
        <taxon>Acidobacteriota</taxon>
        <taxon>Terriglobia</taxon>
        <taxon>Terriglobales</taxon>
        <taxon>Acidobacteriaceae</taxon>
        <taxon>Edaphobacter</taxon>
    </lineage>
</organism>
<evidence type="ECO:0000313" key="5">
    <source>
        <dbReference type="EMBL" id="GGA74352.1"/>
    </source>
</evidence>
<accession>A0A916W7M7</accession>
<dbReference type="SUPFAM" id="SSF46785">
    <property type="entry name" value="Winged helix' DNA-binding domain"/>
    <property type="match status" value="2"/>
</dbReference>
<dbReference type="HAMAP" id="MF_01584">
    <property type="entry name" value="UPF0502"/>
    <property type="match status" value="1"/>
</dbReference>
<dbReference type="Gene3D" id="1.10.10.10">
    <property type="entry name" value="Winged helix-like DNA-binding domain superfamily/Winged helix DNA-binding domain"/>
    <property type="match status" value="2"/>
</dbReference>
<dbReference type="InterPro" id="IPR036413">
    <property type="entry name" value="YaeB-like_sf"/>
</dbReference>
<evidence type="ECO:0000256" key="3">
    <source>
        <dbReference type="HAMAP-Rule" id="MF_01584"/>
    </source>
</evidence>
<reference evidence="5" key="1">
    <citation type="journal article" date="2014" name="Int. J. Syst. Evol. Microbiol.">
        <title>Complete genome sequence of Corynebacterium casei LMG S-19264T (=DSM 44701T), isolated from a smear-ripened cheese.</title>
        <authorList>
            <consortium name="US DOE Joint Genome Institute (JGI-PGF)"/>
            <person name="Walter F."/>
            <person name="Albersmeier A."/>
            <person name="Kalinowski J."/>
            <person name="Ruckert C."/>
        </authorList>
    </citation>
    <scope>NUCLEOTIDE SEQUENCE</scope>
    <source>
        <strain evidence="5">CGMCC 1.15447</strain>
    </source>
</reference>
<sequence>MTLDPIQLRVLGSLIEKEIATPENYPLSLNSLINACNQKSSRDPVLSLTEDEVRQALHTLEDLALVAPVHDGRVPKYEHRIRTVLNLRRDETAALCLLMLRGPQTPGEIRSRADRLYTFDDLAAVQATLDRLAARNNGEEDPAKTGPLTVQLPRQPGSREARYAHLLGTAPDLTQGQPANPKPATFAVAPVGHVESPLKERADAPRQGSAGAPEAWVVVNEVLVPGLLRAAAGDEIILLTWLHQAKRDVLQVHPGWDPNVPLTGVFLTRSPDRPNPIGLHRVQVLEVAGSRLRVSPLEAIDGTPIIDIKPVLKHSQDF</sequence>
<evidence type="ECO:0000259" key="4">
    <source>
        <dbReference type="PROSITE" id="PS51668"/>
    </source>
</evidence>
<dbReference type="PANTHER" id="PTHR38768">
    <property type="entry name" value="UPF0502 PROTEIN YCEH"/>
    <property type="match status" value="1"/>
</dbReference>
<dbReference type="CDD" id="cd09281">
    <property type="entry name" value="UPF0066"/>
    <property type="match status" value="1"/>
</dbReference>
<dbReference type="Pfam" id="PF01980">
    <property type="entry name" value="TrmO_N"/>
    <property type="match status" value="1"/>
</dbReference>
<dbReference type="RefSeq" id="WP_308422318.1">
    <property type="nucleotide sequence ID" value="NZ_BMJB01000002.1"/>
</dbReference>
<dbReference type="PROSITE" id="PS51668">
    <property type="entry name" value="TSAA_2"/>
    <property type="match status" value="1"/>
</dbReference>